<name>A0A9D7XNU6_9BACT</name>
<keyword evidence="2 5" id="KW-0812">Transmembrane</keyword>
<dbReference type="InterPro" id="IPR016983">
    <property type="entry name" value="UCP031804"/>
</dbReference>
<protein>
    <submittedName>
        <fullName evidence="7">DUF1232 domain-containing protein</fullName>
    </submittedName>
</protein>
<dbReference type="Pfam" id="PF06803">
    <property type="entry name" value="DUF1232"/>
    <property type="match status" value="1"/>
</dbReference>
<accession>A0A9D7XNU6</accession>
<dbReference type="AlphaFoldDB" id="A0A9D7XNU6"/>
<evidence type="ECO:0000256" key="2">
    <source>
        <dbReference type="ARBA" id="ARBA00022692"/>
    </source>
</evidence>
<feature type="transmembrane region" description="Helical" evidence="5">
    <location>
        <begin position="20"/>
        <end position="37"/>
    </location>
</feature>
<gene>
    <name evidence="7" type="ORF">IPP15_15595</name>
</gene>
<dbReference type="Proteomes" id="UP000808337">
    <property type="component" value="Unassembled WGS sequence"/>
</dbReference>
<keyword evidence="4 5" id="KW-0472">Membrane</keyword>
<evidence type="ECO:0000259" key="6">
    <source>
        <dbReference type="Pfam" id="PF06803"/>
    </source>
</evidence>
<comment type="caution">
    <text evidence="7">The sequence shown here is derived from an EMBL/GenBank/DDBJ whole genome shotgun (WGS) entry which is preliminary data.</text>
</comment>
<evidence type="ECO:0000256" key="3">
    <source>
        <dbReference type="ARBA" id="ARBA00022989"/>
    </source>
</evidence>
<evidence type="ECO:0000313" key="8">
    <source>
        <dbReference type="Proteomes" id="UP000808337"/>
    </source>
</evidence>
<organism evidence="7 8">
    <name type="scientific">Candidatus Opimibacter skivensis</name>
    <dbReference type="NCBI Taxonomy" id="2982028"/>
    <lineage>
        <taxon>Bacteria</taxon>
        <taxon>Pseudomonadati</taxon>
        <taxon>Bacteroidota</taxon>
        <taxon>Saprospiria</taxon>
        <taxon>Saprospirales</taxon>
        <taxon>Saprospiraceae</taxon>
        <taxon>Candidatus Opimibacter</taxon>
    </lineage>
</organism>
<dbReference type="InterPro" id="IPR010652">
    <property type="entry name" value="DUF1232"/>
</dbReference>
<dbReference type="EMBL" id="JADKGY010000025">
    <property type="protein sequence ID" value="MBK9983769.1"/>
    <property type="molecule type" value="Genomic_DNA"/>
</dbReference>
<dbReference type="PIRSF" id="PIRSF031804">
    <property type="entry name" value="UCP031804"/>
    <property type="match status" value="1"/>
</dbReference>
<feature type="domain" description="DUF1232" evidence="6">
    <location>
        <begin position="46"/>
        <end position="81"/>
    </location>
</feature>
<keyword evidence="3 5" id="KW-1133">Transmembrane helix</keyword>
<evidence type="ECO:0000313" key="7">
    <source>
        <dbReference type="EMBL" id="MBK9983769.1"/>
    </source>
</evidence>
<evidence type="ECO:0000256" key="5">
    <source>
        <dbReference type="SAM" id="Phobius"/>
    </source>
</evidence>
<reference evidence="7 8" key="1">
    <citation type="submission" date="2020-10" db="EMBL/GenBank/DDBJ databases">
        <title>Connecting structure to function with the recovery of over 1000 high-quality activated sludge metagenome-assembled genomes encoding full-length rRNA genes using long-read sequencing.</title>
        <authorList>
            <person name="Singleton C.M."/>
            <person name="Petriglieri F."/>
            <person name="Kristensen J.M."/>
            <person name="Kirkegaard R.H."/>
            <person name="Michaelsen T.Y."/>
            <person name="Andersen M.H."/>
            <person name="Karst S.M."/>
            <person name="Dueholm M.S."/>
            <person name="Nielsen P.H."/>
            <person name="Albertsen M."/>
        </authorList>
    </citation>
    <scope>NUCLEOTIDE SEQUENCE [LARGE SCALE GENOMIC DNA]</scope>
    <source>
        <strain evidence="7">Ribe_18-Q3-R11-54_MAXAC.273</strain>
    </source>
</reference>
<comment type="subcellular location">
    <subcellularLocation>
        <location evidence="1">Endomembrane system</location>
        <topology evidence="1">Multi-pass membrane protein</topology>
    </subcellularLocation>
</comment>
<dbReference type="GO" id="GO:0012505">
    <property type="term" value="C:endomembrane system"/>
    <property type="evidence" value="ECO:0007669"/>
    <property type="project" value="UniProtKB-SubCell"/>
</dbReference>
<proteinExistence type="predicted"/>
<evidence type="ECO:0000256" key="4">
    <source>
        <dbReference type="ARBA" id="ARBA00023136"/>
    </source>
</evidence>
<evidence type="ECO:0000256" key="1">
    <source>
        <dbReference type="ARBA" id="ARBA00004127"/>
    </source>
</evidence>
<feature type="transmembrane region" description="Helical" evidence="5">
    <location>
        <begin position="70"/>
        <end position="91"/>
    </location>
</feature>
<sequence>MKKEPRLSSTIFSSLQKKIKYISSSLLYAALLMYYAFRRSETPAWAKRIVMGVFVYLFAPIDAIPDLTPIIGYTDDMGVMLYGLVLIAAYINEDVRLSARRTLESWIGPVDQESLREVDERL</sequence>